<reference evidence="2" key="1">
    <citation type="submission" date="2015-06" db="EMBL/GenBank/DDBJ databases">
        <authorList>
            <person name="Lim Y.L."/>
            <person name="Ee R."/>
            <person name="Yong D."/>
            <person name="How K.Y."/>
            <person name="Yin W.F."/>
            <person name="Chan K.G."/>
        </authorList>
    </citation>
    <scope>NUCLEOTIDE SEQUENCE [LARGE SCALE GENOMIC DNA]</scope>
    <source>
        <strain evidence="2">DSM 25325</strain>
    </source>
</reference>
<dbReference type="AlphaFoldDB" id="A0A0G3EMR4"/>
<dbReference type="KEGG" id="ptx:ABW99_09250"/>
<dbReference type="OrthoDB" id="8945156at2"/>
<dbReference type="RefSeq" id="WP_047214198.1">
    <property type="nucleotide sequence ID" value="NZ_CP011568.3"/>
</dbReference>
<name>A0A0G3EMR4_9BURK</name>
<dbReference type="STRING" id="445709.ABW99_09250"/>
<dbReference type="Proteomes" id="UP000036700">
    <property type="component" value="Chromosome"/>
</dbReference>
<organism evidence="1 2">
    <name type="scientific">Pandoraea thiooxydans</name>
    <dbReference type="NCBI Taxonomy" id="445709"/>
    <lineage>
        <taxon>Bacteria</taxon>
        <taxon>Pseudomonadati</taxon>
        <taxon>Pseudomonadota</taxon>
        <taxon>Betaproteobacteria</taxon>
        <taxon>Burkholderiales</taxon>
        <taxon>Burkholderiaceae</taxon>
        <taxon>Pandoraea</taxon>
    </lineage>
</organism>
<sequence>MPDALSKSFAVVVHHYRSPRDYEVSVERTGEMLLKNIGLFTDGFAGEARLVMGLFASEAQAWALANQLKRSRTMLHALLQTPKHPKRAERLTSPD</sequence>
<dbReference type="EMBL" id="CP011568">
    <property type="protein sequence ID" value="AKJ68373.1"/>
    <property type="molecule type" value="Genomic_DNA"/>
</dbReference>
<protein>
    <submittedName>
        <fullName evidence="1">Uncharacterized protein</fullName>
    </submittedName>
</protein>
<accession>A0A0G3EMR4</accession>
<keyword evidence="2" id="KW-1185">Reference proteome</keyword>
<proteinExistence type="predicted"/>
<dbReference type="PATRIC" id="fig|445709.3.peg.1978"/>
<evidence type="ECO:0000313" key="2">
    <source>
        <dbReference type="Proteomes" id="UP000036700"/>
    </source>
</evidence>
<gene>
    <name evidence="1" type="ORF">ABW99_09250</name>
</gene>
<evidence type="ECO:0000313" key="1">
    <source>
        <dbReference type="EMBL" id="AKJ68373.1"/>
    </source>
</evidence>